<reference evidence="3" key="1">
    <citation type="submission" date="2017-05" db="UniProtKB">
        <authorList>
            <consortium name="EnsemblMetazoa"/>
        </authorList>
    </citation>
    <scope>IDENTIFICATION</scope>
</reference>
<evidence type="ECO:0000256" key="1">
    <source>
        <dbReference type="SAM" id="MobiDB-lite"/>
    </source>
</evidence>
<dbReference type="InterPro" id="IPR036056">
    <property type="entry name" value="Fibrinogen-like_C"/>
</dbReference>
<feature type="compositionally biased region" description="Basic and acidic residues" evidence="1">
    <location>
        <begin position="30"/>
        <end position="39"/>
    </location>
</feature>
<keyword evidence="2" id="KW-1133">Transmembrane helix</keyword>
<dbReference type="eggNOG" id="ENOG502SG25">
    <property type="taxonomic scope" value="Eukaryota"/>
</dbReference>
<protein>
    <submittedName>
        <fullName evidence="3">Uncharacterized protein</fullName>
    </submittedName>
</protein>
<name>A0A1X7UBY8_AMPQE</name>
<dbReference type="SUPFAM" id="SSF56496">
    <property type="entry name" value="Fibrinogen C-terminal domain-like"/>
    <property type="match status" value="1"/>
</dbReference>
<dbReference type="Gene3D" id="3.90.215.10">
    <property type="entry name" value="Gamma Fibrinogen, chain A, domain 1"/>
    <property type="match status" value="1"/>
</dbReference>
<proteinExistence type="predicted"/>
<dbReference type="InParanoid" id="A0A1X7UBY8"/>
<feature type="region of interest" description="Disordered" evidence="1">
    <location>
        <begin position="30"/>
        <end position="60"/>
    </location>
</feature>
<sequence>MSQQPLEQFYEYPEDYASTQMNENMYELPEIRRKEEKKGQQSFLSTPGLTGSPNVAMGPKQRQSSWSKPLLLITVLLCLILILLIIILGIVVYDKYATGNNVECTNTATGASSSSNTNEWADRIAQIVYDKLDGNPNFTEPDEQILQTTRDSAQKLINIVNTLSNLQDTSTSTAGVVDDILLIAQELLVLHNESTALPTSCKEIKEKQPLSSSGLYQLASRSTNAAYTTYCNMGTLCGSGGGWTRLAYLDMSDATQNCPSGFRLYQSGGVRACGRPNQGAGCTASVQFPSNGISYSQICGRVTGYQIGGPDAIHSQVTNVNLTYLDGVSITHGSSRQHIWSLMAAPTQHHNRAYSCPCSTGSTRQVPSFIGSHYFCESGNPTLNVVVALYTADPLWDGQGCGDKEVPCCNAPGIPWFHRDYGTAGASSDYIELRVCSNEGIDDEDTPVSFIEIYVS</sequence>
<evidence type="ECO:0000256" key="2">
    <source>
        <dbReference type="SAM" id="Phobius"/>
    </source>
</evidence>
<keyword evidence="2" id="KW-0812">Transmembrane</keyword>
<accession>A0A1X7UBY8</accession>
<dbReference type="OrthoDB" id="5971203at2759"/>
<organism evidence="3">
    <name type="scientific">Amphimedon queenslandica</name>
    <name type="common">Sponge</name>
    <dbReference type="NCBI Taxonomy" id="400682"/>
    <lineage>
        <taxon>Eukaryota</taxon>
        <taxon>Metazoa</taxon>
        <taxon>Porifera</taxon>
        <taxon>Demospongiae</taxon>
        <taxon>Heteroscleromorpha</taxon>
        <taxon>Haplosclerida</taxon>
        <taxon>Niphatidae</taxon>
        <taxon>Amphimedon</taxon>
    </lineage>
</organism>
<keyword evidence="2" id="KW-0472">Membrane</keyword>
<evidence type="ECO:0000313" key="3">
    <source>
        <dbReference type="EnsemblMetazoa" id="Aqu2.1.25459_001"/>
    </source>
</evidence>
<feature type="transmembrane region" description="Helical" evidence="2">
    <location>
        <begin position="70"/>
        <end position="93"/>
    </location>
</feature>
<dbReference type="AlphaFoldDB" id="A0A1X7UBY8"/>
<dbReference type="EnsemblMetazoa" id="Aqu2.1.25459_001">
    <property type="protein sequence ID" value="Aqu2.1.25459_001"/>
    <property type="gene ID" value="Aqu2.1.25459"/>
</dbReference>
<dbReference type="InterPro" id="IPR014716">
    <property type="entry name" value="Fibrinogen_a/b/g_C_1"/>
</dbReference>
<dbReference type="NCBIfam" id="NF040941">
    <property type="entry name" value="GGGWT_bact"/>
    <property type="match status" value="1"/>
</dbReference>
<feature type="compositionally biased region" description="Polar residues" evidence="1">
    <location>
        <begin position="40"/>
        <end position="53"/>
    </location>
</feature>